<accession>A0A2G8T627</accession>
<keyword evidence="4" id="KW-0472">Membrane</keyword>
<evidence type="ECO:0000256" key="2">
    <source>
        <dbReference type="ARBA" id="ARBA00005722"/>
    </source>
</evidence>
<evidence type="ECO:0000313" key="8">
    <source>
        <dbReference type="Proteomes" id="UP000228593"/>
    </source>
</evidence>
<feature type="signal peptide" evidence="6">
    <location>
        <begin position="1"/>
        <end position="19"/>
    </location>
</feature>
<keyword evidence="3 6" id="KW-0732">Signal</keyword>
<name>A0A2G8T627_9BURK</name>
<comment type="similarity">
    <text evidence="2">Belongs to the MipA/OmpV family.</text>
</comment>
<evidence type="ECO:0000256" key="4">
    <source>
        <dbReference type="ARBA" id="ARBA00023136"/>
    </source>
</evidence>
<proteinExistence type="inferred from homology"/>
<reference evidence="7 8" key="1">
    <citation type="submission" date="2017-10" db="EMBL/GenBank/DDBJ databases">
        <title>Massilia psychrophilum sp. nov., a novel purple-pigmented bacterium isolated from Tianshan glacier, Xinjiang Municipality, China.</title>
        <authorList>
            <person name="Wang H."/>
        </authorList>
    </citation>
    <scope>NUCLEOTIDE SEQUENCE [LARGE SCALE GENOMIC DNA]</scope>
    <source>
        <strain evidence="7 8">JCM 30813</strain>
    </source>
</reference>
<evidence type="ECO:0000256" key="3">
    <source>
        <dbReference type="ARBA" id="ARBA00022729"/>
    </source>
</evidence>
<evidence type="ECO:0000256" key="5">
    <source>
        <dbReference type="ARBA" id="ARBA00023237"/>
    </source>
</evidence>
<dbReference type="EMBL" id="PDOB01000002">
    <property type="protein sequence ID" value="PIL41413.1"/>
    <property type="molecule type" value="Genomic_DNA"/>
</dbReference>
<dbReference type="Proteomes" id="UP000228593">
    <property type="component" value="Unassembled WGS sequence"/>
</dbReference>
<evidence type="ECO:0008006" key="9">
    <source>
        <dbReference type="Google" id="ProtNLM"/>
    </source>
</evidence>
<comment type="subcellular location">
    <subcellularLocation>
        <location evidence="1">Cell outer membrane</location>
    </subcellularLocation>
</comment>
<dbReference type="RefSeq" id="WP_099914455.1">
    <property type="nucleotide sequence ID" value="NZ_BMHS01000003.1"/>
</dbReference>
<dbReference type="AlphaFoldDB" id="A0A2G8T627"/>
<dbReference type="Pfam" id="PF06629">
    <property type="entry name" value="MipA"/>
    <property type="match status" value="1"/>
</dbReference>
<comment type="caution">
    <text evidence="7">The sequence shown here is derived from an EMBL/GenBank/DDBJ whole genome shotgun (WGS) entry which is preliminary data.</text>
</comment>
<dbReference type="GO" id="GO:0009279">
    <property type="term" value="C:cell outer membrane"/>
    <property type="evidence" value="ECO:0007669"/>
    <property type="project" value="UniProtKB-SubCell"/>
</dbReference>
<evidence type="ECO:0000313" key="7">
    <source>
        <dbReference type="EMBL" id="PIL41413.1"/>
    </source>
</evidence>
<keyword evidence="5" id="KW-0998">Cell outer membrane</keyword>
<protein>
    <recommendedName>
        <fullName evidence="9">MipA/OmpV family protein</fullName>
    </recommendedName>
</protein>
<sequence length="277" mass="29418">MRPLIFGALTLTFMLPAVAQQASAPAPALPLWEAGLVGGAVSGPAYPGADQRSSRALAAPFLIYRGKVLRSDASGIGARLLRSERYELDIGFAASLPARSNAGAARAGMPDLGFLGEFGPRVKVLLANPTPTSRLRLDLPLRAVMEFRGGVRRQGTTFEPRLTYATRDIGSDWSIDASVGLVVGDGGINRYFYEVAPQYATAARPAYRARSGLMLARAGLSASYRLNEDVRLFGYVRGESYAGAANRDSPLMRRNSGTSIGGGFSWTLGRSSVLAAD</sequence>
<gene>
    <name evidence="7" type="ORF">CR103_02605</name>
</gene>
<dbReference type="OrthoDB" id="5290976at2"/>
<dbReference type="InterPro" id="IPR010583">
    <property type="entry name" value="MipA"/>
</dbReference>
<dbReference type="PANTHER" id="PTHR38776:SF1">
    <property type="entry name" value="MLTA-INTERACTING PROTEIN-RELATED"/>
    <property type="match status" value="1"/>
</dbReference>
<dbReference type="PANTHER" id="PTHR38776">
    <property type="entry name" value="MLTA-INTERACTING PROTEIN-RELATED"/>
    <property type="match status" value="1"/>
</dbReference>
<evidence type="ECO:0000256" key="6">
    <source>
        <dbReference type="SAM" id="SignalP"/>
    </source>
</evidence>
<evidence type="ECO:0000256" key="1">
    <source>
        <dbReference type="ARBA" id="ARBA00004442"/>
    </source>
</evidence>
<keyword evidence="8" id="KW-1185">Reference proteome</keyword>
<feature type="chain" id="PRO_5013849652" description="MipA/OmpV family protein" evidence="6">
    <location>
        <begin position="20"/>
        <end position="277"/>
    </location>
</feature>
<organism evidence="7 8">
    <name type="scientific">Massilia psychrophila</name>
    <dbReference type="NCBI Taxonomy" id="1603353"/>
    <lineage>
        <taxon>Bacteria</taxon>
        <taxon>Pseudomonadati</taxon>
        <taxon>Pseudomonadota</taxon>
        <taxon>Betaproteobacteria</taxon>
        <taxon>Burkholderiales</taxon>
        <taxon>Oxalobacteraceae</taxon>
        <taxon>Telluria group</taxon>
        <taxon>Massilia</taxon>
    </lineage>
</organism>